<dbReference type="Proteomes" id="UP000182413">
    <property type="component" value="Unassembled WGS sequence"/>
</dbReference>
<reference evidence="1 2" key="1">
    <citation type="submission" date="2016-10" db="EMBL/GenBank/DDBJ databases">
        <authorList>
            <person name="de Groot N.N."/>
        </authorList>
    </citation>
    <scope>NUCLEOTIDE SEQUENCE [LARGE SCALE GENOMIC DNA]</scope>
    <source>
        <strain evidence="1 2">JCM 10630</strain>
    </source>
</reference>
<sequence length="154" mass="16800">MDIVMGLIGLGLIAFFAFNATRFFGEHLSGRMNLQDLRLHGKPHRTLQQNERDSLAEFAEGFGYLGSMAPSYEPLTDDVYRLKGEGKVVRYSISGANSETTTIDGVPVEIPYTLREVLLAQDNEAEVVLAKGHALVLSLNGYAIALPDSTQPAT</sequence>
<gene>
    <name evidence="1" type="ORF">SAMN05216575_1011204</name>
</gene>
<proteinExistence type="predicted"/>
<organism evidence="1 2">
    <name type="scientific">Ectopseudomonas alcaliphila</name>
    <dbReference type="NCBI Taxonomy" id="101564"/>
    <lineage>
        <taxon>Bacteria</taxon>
        <taxon>Pseudomonadati</taxon>
        <taxon>Pseudomonadota</taxon>
        <taxon>Gammaproteobacteria</taxon>
        <taxon>Pseudomonadales</taxon>
        <taxon>Pseudomonadaceae</taxon>
        <taxon>Ectopseudomonas</taxon>
    </lineage>
</organism>
<protein>
    <submittedName>
        <fullName evidence="1">Uncharacterized protein</fullName>
    </submittedName>
</protein>
<dbReference type="EMBL" id="FNAE01000001">
    <property type="protein sequence ID" value="SDD74926.1"/>
    <property type="molecule type" value="Genomic_DNA"/>
</dbReference>
<evidence type="ECO:0000313" key="1">
    <source>
        <dbReference type="EMBL" id="SDD74926.1"/>
    </source>
</evidence>
<name>A0A1G6XCB0_9GAMM</name>
<accession>A0A1G6XCB0</accession>
<evidence type="ECO:0000313" key="2">
    <source>
        <dbReference type="Proteomes" id="UP000182413"/>
    </source>
</evidence>
<dbReference type="AlphaFoldDB" id="A0A1G6XCB0"/>